<evidence type="ECO:0000313" key="2">
    <source>
        <dbReference type="Proteomes" id="UP000019112"/>
    </source>
</evidence>
<keyword evidence="2" id="KW-1185">Reference proteome</keyword>
<evidence type="ECO:0000313" key="1">
    <source>
        <dbReference type="EMBL" id="ETZ07734.1"/>
    </source>
</evidence>
<gene>
    <name evidence="1" type="ORF">P618_200077</name>
</gene>
<reference evidence="1 2" key="1">
    <citation type="journal article" date="2014" name="FEMS Microbiol. Lett.">
        <title>Draft genome sequences of three Holospora species (Holospora obtusa, Holospora undulata, and Holospora elegans), endonuclear symbiotic bacteria of the ciliate Paramecium caudatum.</title>
        <authorList>
            <person name="Dohra H."/>
            <person name="Tanaka K."/>
            <person name="Suzuki T."/>
            <person name="Fujishima M."/>
            <person name="Suzuki H."/>
        </authorList>
    </citation>
    <scope>NUCLEOTIDE SEQUENCE [LARGE SCALE GENOMIC DNA]</scope>
    <source>
        <strain evidence="1 2">F1</strain>
    </source>
</reference>
<dbReference type="EMBL" id="AWTR02000007">
    <property type="protein sequence ID" value="ETZ07734.1"/>
    <property type="molecule type" value="Genomic_DNA"/>
</dbReference>
<accession>W6TFF9</accession>
<comment type="caution">
    <text evidence="1">The sequence shown here is derived from an EMBL/GenBank/DDBJ whole genome shotgun (WGS) entry which is preliminary data.</text>
</comment>
<dbReference type="Proteomes" id="UP000019112">
    <property type="component" value="Unassembled WGS sequence"/>
</dbReference>
<name>W6TFF9_HOLOB</name>
<sequence>MLHSDFDLSNSRYKYQEDPVSFFVLKNLWTKNMIISSRNQLLLRNISKLTSLINFTKLFPHSLKFHFHA</sequence>
<protein>
    <submittedName>
        <fullName evidence="1">Uncharacterized protein</fullName>
    </submittedName>
</protein>
<organism evidence="1 2">
    <name type="scientific">Holospora obtusa F1</name>
    <dbReference type="NCBI Taxonomy" id="1399147"/>
    <lineage>
        <taxon>Bacteria</taxon>
        <taxon>Pseudomonadati</taxon>
        <taxon>Pseudomonadota</taxon>
        <taxon>Alphaproteobacteria</taxon>
        <taxon>Holosporales</taxon>
        <taxon>Holosporaceae</taxon>
        <taxon>Holospora</taxon>
    </lineage>
</organism>
<dbReference type="AlphaFoldDB" id="W6TFF9"/>
<proteinExistence type="predicted"/>